<dbReference type="OrthoDB" id="797757at2"/>
<protein>
    <submittedName>
        <fullName evidence="1">Uncharacterized protein</fullName>
    </submittedName>
</protein>
<proteinExistence type="predicted"/>
<comment type="caution">
    <text evidence="1">The sequence shown here is derived from an EMBL/GenBank/DDBJ whole genome shotgun (WGS) entry which is preliminary data.</text>
</comment>
<evidence type="ECO:0000313" key="2">
    <source>
        <dbReference type="Proteomes" id="UP000253410"/>
    </source>
</evidence>
<dbReference type="AlphaFoldDB" id="A0A365XX65"/>
<dbReference type="EMBL" id="QFFJ01000002">
    <property type="protein sequence ID" value="RBL90175.1"/>
    <property type="molecule type" value="Genomic_DNA"/>
</dbReference>
<reference evidence="1 2" key="1">
    <citation type="submission" date="2018-05" db="EMBL/GenBank/DDBJ databases">
        <title>Chitinophaga sp. K3CV102501T nov., isolated from isolated from a monsoon evergreen broad-leaved forest soil.</title>
        <authorList>
            <person name="Lv Y."/>
        </authorList>
    </citation>
    <scope>NUCLEOTIDE SEQUENCE [LARGE SCALE GENOMIC DNA]</scope>
    <source>
        <strain evidence="1 2">GDMCC 1.1325</strain>
    </source>
</reference>
<accession>A0A365XX65</accession>
<organism evidence="1 2">
    <name type="scientific">Chitinophaga flava</name>
    <dbReference type="NCBI Taxonomy" id="2259036"/>
    <lineage>
        <taxon>Bacteria</taxon>
        <taxon>Pseudomonadati</taxon>
        <taxon>Bacteroidota</taxon>
        <taxon>Chitinophagia</taxon>
        <taxon>Chitinophagales</taxon>
        <taxon>Chitinophagaceae</taxon>
        <taxon>Chitinophaga</taxon>
    </lineage>
</organism>
<keyword evidence="2" id="KW-1185">Reference proteome</keyword>
<dbReference type="Proteomes" id="UP000253410">
    <property type="component" value="Unassembled WGS sequence"/>
</dbReference>
<gene>
    <name evidence="1" type="ORF">DF182_27290</name>
</gene>
<sequence length="157" mass="17968">MTPYQSANDIRDSSVCIKKAKEHIMNWRTAIKKVLPEPYNQLNIPNAVFIPFADILALAEKYKHLHGKEIAGVRGYFAIDQPYFEDKIRLMLVPVVEVSENYIVTYKDLILETTTTEYSPTGEKAEADVETSVYDFTKPCPDFCDTTSPFYTLQSEE</sequence>
<evidence type="ECO:0000313" key="1">
    <source>
        <dbReference type="EMBL" id="RBL90175.1"/>
    </source>
</evidence>
<name>A0A365XX65_9BACT</name>
<dbReference type="RefSeq" id="WP_113618926.1">
    <property type="nucleotide sequence ID" value="NZ_QFFJ01000002.1"/>
</dbReference>